<dbReference type="EMBL" id="JACJID010000001">
    <property type="protein sequence ID" value="MBA8923646.1"/>
    <property type="molecule type" value="Genomic_DNA"/>
</dbReference>
<proteinExistence type="predicted"/>
<evidence type="ECO:0000313" key="2">
    <source>
        <dbReference type="EMBL" id="MBA8923646.1"/>
    </source>
</evidence>
<protein>
    <submittedName>
        <fullName evidence="2">DUF4097 and DUF4098 domain-containing protein YvlB</fullName>
    </submittedName>
</protein>
<dbReference type="InterPro" id="IPR025164">
    <property type="entry name" value="Toastrack_DUF4097"/>
</dbReference>
<comment type="caution">
    <text evidence="2">The sequence shown here is derived from an EMBL/GenBank/DDBJ whole genome shotgun (WGS) entry which is preliminary data.</text>
</comment>
<dbReference type="Proteomes" id="UP000517916">
    <property type="component" value="Unassembled WGS sequence"/>
</dbReference>
<sequence>MPTFATPEPITVKLATAGVQVRIATTERPDTVVTVQPINSAIESDVKVAERTKVDFSNGTLSIETSKSGERTGSAAIAVELPVGSRLLINTVWTDVHANGRFGDCELHVASGGKFQLDHVGSLKASLTAGDVIVGRVAGTAVIENSSAALWLGEIEGAVRYRASSGTIRIGHALAAVDLSTSSGGIEVDRADGDVVAKAANCPIRIGRLTRGTAELENSSGGIEVGVSEYTSAVVDAESTKGTVRNSLPVQDAGQSGDSVKIHARNRHGDIVLRRALD</sequence>
<organism evidence="2 3">
    <name type="scientific">Kutzneria viridogrisea</name>
    <dbReference type="NCBI Taxonomy" id="47990"/>
    <lineage>
        <taxon>Bacteria</taxon>
        <taxon>Bacillati</taxon>
        <taxon>Actinomycetota</taxon>
        <taxon>Actinomycetes</taxon>
        <taxon>Pseudonocardiales</taxon>
        <taxon>Pseudonocardiaceae</taxon>
        <taxon>Kutzneria</taxon>
    </lineage>
</organism>
<gene>
    <name evidence="2" type="ORF">BC739_000843</name>
</gene>
<evidence type="ECO:0000313" key="3">
    <source>
        <dbReference type="Proteomes" id="UP000517916"/>
    </source>
</evidence>
<accession>A0ABR6BA80</accession>
<evidence type="ECO:0000259" key="1">
    <source>
        <dbReference type="Pfam" id="PF13349"/>
    </source>
</evidence>
<keyword evidence="3" id="KW-1185">Reference proteome</keyword>
<name>A0ABR6BA80_9PSEU</name>
<dbReference type="RefSeq" id="WP_025358786.1">
    <property type="nucleotide sequence ID" value="NZ_BAAABQ010000062.1"/>
</dbReference>
<feature type="domain" description="DUF4097" evidence="1">
    <location>
        <begin position="16"/>
        <end position="266"/>
    </location>
</feature>
<dbReference type="Pfam" id="PF13349">
    <property type="entry name" value="DUF4097"/>
    <property type="match status" value="1"/>
</dbReference>
<reference evidence="2 3" key="1">
    <citation type="submission" date="2020-08" db="EMBL/GenBank/DDBJ databases">
        <title>Genomic Encyclopedia of Archaeal and Bacterial Type Strains, Phase II (KMG-II): from individual species to whole genera.</title>
        <authorList>
            <person name="Goeker M."/>
        </authorList>
    </citation>
    <scope>NUCLEOTIDE SEQUENCE [LARGE SCALE GENOMIC DNA]</scope>
    <source>
        <strain evidence="2 3">DSM 43850</strain>
    </source>
</reference>